<dbReference type="EMBL" id="MFQB01000015">
    <property type="protein sequence ID" value="OGH68469.1"/>
    <property type="molecule type" value="Genomic_DNA"/>
</dbReference>
<evidence type="ECO:0000313" key="1">
    <source>
        <dbReference type="EMBL" id="OGH68469.1"/>
    </source>
</evidence>
<comment type="caution">
    <text evidence="1">The sequence shown here is derived from an EMBL/GenBank/DDBJ whole genome shotgun (WGS) entry which is preliminary data.</text>
</comment>
<name>A0A1F6MA23_9BACT</name>
<reference evidence="1 2" key="1">
    <citation type="journal article" date="2016" name="Nat. Commun.">
        <title>Thousands of microbial genomes shed light on interconnected biogeochemical processes in an aquifer system.</title>
        <authorList>
            <person name="Anantharaman K."/>
            <person name="Brown C.T."/>
            <person name="Hug L.A."/>
            <person name="Sharon I."/>
            <person name="Castelle C.J."/>
            <person name="Probst A.J."/>
            <person name="Thomas B.C."/>
            <person name="Singh A."/>
            <person name="Wilkins M.J."/>
            <person name="Karaoz U."/>
            <person name="Brodie E.L."/>
            <person name="Williams K.H."/>
            <person name="Hubbard S.S."/>
            <person name="Banfield J.F."/>
        </authorList>
    </citation>
    <scope>NUCLEOTIDE SEQUENCE [LARGE SCALE GENOMIC DNA]</scope>
</reference>
<dbReference type="InterPro" id="IPR003462">
    <property type="entry name" value="ODC_Mu_crystall"/>
</dbReference>
<dbReference type="PANTHER" id="PTHR13812:SF19">
    <property type="entry name" value="KETIMINE REDUCTASE MU-CRYSTALLIN"/>
    <property type="match status" value="1"/>
</dbReference>
<dbReference type="GO" id="GO:0005737">
    <property type="term" value="C:cytoplasm"/>
    <property type="evidence" value="ECO:0007669"/>
    <property type="project" value="TreeGrafter"/>
</dbReference>
<accession>A0A1F6MA23</accession>
<evidence type="ECO:0000313" key="2">
    <source>
        <dbReference type="Proteomes" id="UP000176282"/>
    </source>
</evidence>
<dbReference type="Pfam" id="PF02423">
    <property type="entry name" value="OCD_Mu_crystall"/>
    <property type="match status" value="1"/>
</dbReference>
<dbReference type="Gene3D" id="3.30.1780.10">
    <property type="entry name" value="ornithine cyclodeaminase, domain 1"/>
    <property type="match status" value="1"/>
</dbReference>
<protein>
    <recommendedName>
        <fullName evidence="3">Ornithine cyclodeaminase family protein</fullName>
    </recommendedName>
</protein>
<sequence>MRIINKEELKKSLSFTEAVGEIEKAFSAVSQGKVAMPPPLVFELPECRGEICIKTAFAPELPTYTIKQVSVFSKNAYSGLPTLTGTMNVFDSTTGMLLAVIDEGGWLTNLRTACAGAVADKYFRTSRASALGIIGAGAQAEFQLRVILSLNKNYTRVYIWNRTPEKAKQLIKKLRQDFQDIIFETSETISHIVAASDTVITVTPSTEPLITADLIQNGKTFIGVGADMPEKCEIEPAAYKKADKIFVDDIQSNVVLGSIARGLKENTLTLEDITGEIGEVIGGKKQGRTDDRESIVVTLVGIGAQDTYIGNYAYNELSGDNKTSVLR</sequence>
<organism evidence="1 2">
    <name type="scientific">Candidatus Magasanikbacteria bacterium RIFCSPHIGHO2_02_FULL_47_14</name>
    <dbReference type="NCBI Taxonomy" id="1798680"/>
    <lineage>
        <taxon>Bacteria</taxon>
        <taxon>Candidatus Magasanikiibacteriota</taxon>
    </lineage>
</organism>
<dbReference type="InterPro" id="IPR036291">
    <property type="entry name" value="NAD(P)-bd_dom_sf"/>
</dbReference>
<dbReference type="SUPFAM" id="SSF51735">
    <property type="entry name" value="NAD(P)-binding Rossmann-fold domains"/>
    <property type="match status" value="1"/>
</dbReference>
<dbReference type="STRING" id="1798680.A3J66_01695"/>
<proteinExistence type="predicted"/>
<dbReference type="AlphaFoldDB" id="A0A1F6MA23"/>
<dbReference type="PANTHER" id="PTHR13812">
    <property type="entry name" value="KETIMINE REDUCTASE MU-CRYSTALLIN"/>
    <property type="match status" value="1"/>
</dbReference>
<dbReference type="PIRSF" id="PIRSF001439">
    <property type="entry name" value="CryM"/>
    <property type="match status" value="1"/>
</dbReference>
<dbReference type="Proteomes" id="UP000176282">
    <property type="component" value="Unassembled WGS sequence"/>
</dbReference>
<dbReference type="Gene3D" id="3.40.50.720">
    <property type="entry name" value="NAD(P)-binding Rossmann-like Domain"/>
    <property type="match status" value="1"/>
</dbReference>
<evidence type="ECO:0008006" key="3">
    <source>
        <dbReference type="Google" id="ProtNLM"/>
    </source>
</evidence>
<dbReference type="InterPro" id="IPR023401">
    <property type="entry name" value="ODC_N"/>
</dbReference>
<gene>
    <name evidence="1" type="ORF">A3J66_01695</name>
</gene>